<dbReference type="Proteomes" id="UP001055811">
    <property type="component" value="Linkage Group LG01"/>
</dbReference>
<gene>
    <name evidence="1" type="ORF">L2E82_03855</name>
</gene>
<sequence>MKAVVARDPNRIDRFCKGMEAERLVMAASGDGFWIRGNRRWNRGIGVVLSELEGVDRNLDGLGGGNPKRRRR</sequence>
<proteinExistence type="predicted"/>
<accession>A0ACB9H4I3</accession>
<dbReference type="EMBL" id="CM042009">
    <property type="protein sequence ID" value="KAI3790650.1"/>
    <property type="molecule type" value="Genomic_DNA"/>
</dbReference>
<keyword evidence="2" id="KW-1185">Reference proteome</keyword>
<protein>
    <submittedName>
        <fullName evidence="1">Uncharacterized protein</fullName>
    </submittedName>
</protein>
<comment type="caution">
    <text evidence="1">The sequence shown here is derived from an EMBL/GenBank/DDBJ whole genome shotgun (WGS) entry which is preliminary data.</text>
</comment>
<organism evidence="1 2">
    <name type="scientific">Cichorium intybus</name>
    <name type="common">Chicory</name>
    <dbReference type="NCBI Taxonomy" id="13427"/>
    <lineage>
        <taxon>Eukaryota</taxon>
        <taxon>Viridiplantae</taxon>
        <taxon>Streptophyta</taxon>
        <taxon>Embryophyta</taxon>
        <taxon>Tracheophyta</taxon>
        <taxon>Spermatophyta</taxon>
        <taxon>Magnoliopsida</taxon>
        <taxon>eudicotyledons</taxon>
        <taxon>Gunneridae</taxon>
        <taxon>Pentapetalae</taxon>
        <taxon>asterids</taxon>
        <taxon>campanulids</taxon>
        <taxon>Asterales</taxon>
        <taxon>Asteraceae</taxon>
        <taxon>Cichorioideae</taxon>
        <taxon>Cichorieae</taxon>
        <taxon>Cichoriinae</taxon>
        <taxon>Cichorium</taxon>
    </lineage>
</organism>
<reference evidence="2" key="1">
    <citation type="journal article" date="2022" name="Mol. Ecol. Resour.">
        <title>The genomes of chicory, endive, great burdock and yacon provide insights into Asteraceae palaeo-polyploidization history and plant inulin production.</title>
        <authorList>
            <person name="Fan W."/>
            <person name="Wang S."/>
            <person name="Wang H."/>
            <person name="Wang A."/>
            <person name="Jiang F."/>
            <person name="Liu H."/>
            <person name="Zhao H."/>
            <person name="Xu D."/>
            <person name="Zhang Y."/>
        </authorList>
    </citation>
    <scope>NUCLEOTIDE SEQUENCE [LARGE SCALE GENOMIC DNA]</scope>
    <source>
        <strain evidence="2">cv. Punajuju</strain>
    </source>
</reference>
<evidence type="ECO:0000313" key="2">
    <source>
        <dbReference type="Proteomes" id="UP001055811"/>
    </source>
</evidence>
<evidence type="ECO:0000313" key="1">
    <source>
        <dbReference type="EMBL" id="KAI3790650.1"/>
    </source>
</evidence>
<reference evidence="1 2" key="2">
    <citation type="journal article" date="2022" name="Mol. Ecol. Resour.">
        <title>The genomes of chicory, endive, great burdock and yacon provide insights into Asteraceae paleo-polyploidization history and plant inulin production.</title>
        <authorList>
            <person name="Fan W."/>
            <person name="Wang S."/>
            <person name="Wang H."/>
            <person name="Wang A."/>
            <person name="Jiang F."/>
            <person name="Liu H."/>
            <person name="Zhao H."/>
            <person name="Xu D."/>
            <person name="Zhang Y."/>
        </authorList>
    </citation>
    <scope>NUCLEOTIDE SEQUENCE [LARGE SCALE GENOMIC DNA]</scope>
    <source>
        <strain evidence="2">cv. Punajuju</strain>
        <tissue evidence="1">Leaves</tissue>
    </source>
</reference>
<name>A0ACB9H4I3_CICIN</name>